<dbReference type="Proteomes" id="UP000826709">
    <property type="component" value="Chromosome"/>
</dbReference>
<dbReference type="RefSeq" id="WP_220681342.1">
    <property type="nucleotide sequence ID" value="NZ_CP037968.1"/>
</dbReference>
<name>A0A8G1A423_9EURY</name>
<gene>
    <name evidence="1" type="ORF">E2N92_11660</name>
</gene>
<dbReference type="OrthoDB" id="386470at2157"/>
<keyword evidence="2" id="KW-1185">Reference proteome</keyword>
<evidence type="ECO:0000313" key="2">
    <source>
        <dbReference type="Proteomes" id="UP000826709"/>
    </source>
</evidence>
<reference evidence="1" key="1">
    <citation type="journal article" date="2005" name="Int. J. Syst. Evol. Microbiol.">
        <title>Methanofollis formosanus sp. nov., isolated from a fish pond.</title>
        <authorList>
            <person name="Wu S.Y."/>
            <person name="Chen S.C."/>
            <person name="Lai M.C."/>
        </authorList>
    </citation>
    <scope>NUCLEOTIDE SEQUENCE</scope>
    <source>
        <strain evidence="1">ML15</strain>
    </source>
</reference>
<dbReference type="EMBL" id="CP037968">
    <property type="protein sequence ID" value="QYZ80034.1"/>
    <property type="molecule type" value="Genomic_DNA"/>
</dbReference>
<reference evidence="1" key="2">
    <citation type="submission" date="2019-03" db="EMBL/GenBank/DDBJ databases">
        <authorList>
            <person name="Chen S.-C."/>
            <person name="Wu S.-Y."/>
            <person name="Lai M.-C."/>
        </authorList>
    </citation>
    <scope>NUCLEOTIDE SEQUENCE</scope>
    <source>
        <strain evidence="1">ML15</strain>
    </source>
</reference>
<dbReference type="AlphaFoldDB" id="A0A8G1A423"/>
<protein>
    <submittedName>
        <fullName evidence="1">Uncharacterized protein</fullName>
    </submittedName>
</protein>
<sequence length="142" mass="15696">MKIIQTFSSGGMDENLNTQRFLIPDMRRTKPPSERSILCLPGSIFIPGVRAASAPGMVLWEGVMIRRAALIARSFLPSREKIDEGRRWNTILSDSSLLNKSDQATGNFHPVCLSPGLMQNSTKPIFGSVDSLLKREHALAMV</sequence>
<accession>A0A8G1A423</accession>
<organism evidence="1 2">
    <name type="scientific">Methanofollis formosanus</name>
    <dbReference type="NCBI Taxonomy" id="299308"/>
    <lineage>
        <taxon>Archaea</taxon>
        <taxon>Methanobacteriati</taxon>
        <taxon>Methanobacteriota</taxon>
        <taxon>Stenosarchaea group</taxon>
        <taxon>Methanomicrobia</taxon>
        <taxon>Methanomicrobiales</taxon>
        <taxon>Methanomicrobiaceae</taxon>
        <taxon>Methanofollis</taxon>
    </lineage>
</organism>
<proteinExistence type="predicted"/>
<evidence type="ECO:0000313" key="1">
    <source>
        <dbReference type="EMBL" id="QYZ80034.1"/>
    </source>
</evidence>
<dbReference type="KEGG" id="mfk:E2N92_11660"/>